<comment type="caution">
    <text evidence="3">The sequence shown here is derived from an EMBL/GenBank/DDBJ whole genome shotgun (WGS) entry which is preliminary data.</text>
</comment>
<feature type="compositionally biased region" description="Polar residues" evidence="1">
    <location>
        <begin position="854"/>
        <end position="868"/>
    </location>
</feature>
<reference evidence="3" key="1">
    <citation type="journal article" date="2021" name="Sci. Adv.">
        <title>The American lobster genome reveals insights on longevity, neural, and immune adaptations.</title>
        <authorList>
            <person name="Polinski J.M."/>
            <person name="Zimin A.V."/>
            <person name="Clark K.F."/>
            <person name="Kohn A.B."/>
            <person name="Sadowski N."/>
            <person name="Timp W."/>
            <person name="Ptitsyn A."/>
            <person name="Khanna P."/>
            <person name="Romanova D.Y."/>
            <person name="Williams P."/>
            <person name="Greenwood S.J."/>
            <person name="Moroz L.L."/>
            <person name="Walt D.R."/>
            <person name="Bodnar A.G."/>
        </authorList>
    </citation>
    <scope>NUCLEOTIDE SEQUENCE</scope>
    <source>
        <strain evidence="3">GMGI-L3</strain>
    </source>
</reference>
<evidence type="ECO:0000256" key="2">
    <source>
        <dbReference type="SAM" id="SignalP"/>
    </source>
</evidence>
<dbReference type="AlphaFoldDB" id="A0A8J5MQC1"/>
<accession>A0A8J5MQC1</accession>
<feature type="chain" id="PRO_5035250942" evidence="2">
    <location>
        <begin position="25"/>
        <end position="908"/>
    </location>
</feature>
<feature type="signal peptide" evidence="2">
    <location>
        <begin position="1"/>
        <end position="24"/>
    </location>
</feature>
<dbReference type="EMBL" id="JAHLQT010032177">
    <property type="protein sequence ID" value="KAG7159800.1"/>
    <property type="molecule type" value="Genomic_DNA"/>
</dbReference>
<evidence type="ECO:0000313" key="4">
    <source>
        <dbReference type="Proteomes" id="UP000747542"/>
    </source>
</evidence>
<name>A0A8J5MQC1_HOMAM</name>
<feature type="region of interest" description="Disordered" evidence="1">
    <location>
        <begin position="853"/>
        <end position="874"/>
    </location>
</feature>
<keyword evidence="4" id="KW-1185">Reference proteome</keyword>
<proteinExistence type="predicted"/>
<organism evidence="3 4">
    <name type="scientific">Homarus americanus</name>
    <name type="common">American lobster</name>
    <dbReference type="NCBI Taxonomy" id="6706"/>
    <lineage>
        <taxon>Eukaryota</taxon>
        <taxon>Metazoa</taxon>
        <taxon>Ecdysozoa</taxon>
        <taxon>Arthropoda</taxon>
        <taxon>Crustacea</taxon>
        <taxon>Multicrustacea</taxon>
        <taxon>Malacostraca</taxon>
        <taxon>Eumalacostraca</taxon>
        <taxon>Eucarida</taxon>
        <taxon>Decapoda</taxon>
        <taxon>Pleocyemata</taxon>
        <taxon>Astacidea</taxon>
        <taxon>Nephropoidea</taxon>
        <taxon>Nephropidae</taxon>
        <taxon>Homarus</taxon>
    </lineage>
</organism>
<protein>
    <submittedName>
        <fullName evidence="3">Uncharacterized protein</fullName>
    </submittedName>
</protein>
<gene>
    <name evidence="3" type="ORF">Hamer_G022414</name>
</gene>
<keyword evidence="2" id="KW-0732">Signal</keyword>
<sequence length="908" mass="102438">MWPRMWWVCVVVGVVWWQTEVVSGQLDETKYRYASTLEYTILNTTDVYDVNNRCRCRRKCLEVEQCVGISIPRDPDNFQCKALVDANPGSVFINDSPDHDSFVKIYYMSSVTTTTTNAPSTVTRPPGVLCTAISCTVRSHQVYCARPPGVLCMAISCTVRSHQVYCARPPGVLCTAIRCLCTAIRCTVRPWVYCAATGVLCTAIRCTVHGHQMCCVWPPGLLSTRCTVHGHQMYCTVTWFYWHGHQLHSAGHQVYCARPSGVLCTAIRCTVRPPDIRAWPRFTVHGLGVLCTDTSVLCAVTWFTGTAIRCTVHGHQVYCAGHQMYRTATRCNVHGHQVYCARPPCVLCTVTWFIAWPSGLLCTAIRFDARPSVYCARPPDVLCTATRFTVHGHQMYCADHQMYCARPPGLQCTAIRCTVHGRRCTRPLRHQVYCAATRFTVHGHQMYCVLATRCTVHATRFTVHGLRCTVHLHQMYCARPPGLRCTAIRCTVYGHQMYCARPPGLRCTAIRCTVHLHQMYCARPPGLLCTHSPMPSIVLTRPKQTFSAAVGPVLLPAGGRDDAEWKCRKQGQTLAVLRTQQDLVNFLQQVPDTSGTYVHLALQYKRSHAFWTPRDEPFSTTELGQKPLPFDLDGKDFVLSSYSLAGKTIESGVWQGYNYASGHCSNQNQELAVYKTEAEYQKLLTEAMPSKEDNFLALKYNSDNMRLEWDEPNIPIKVTPLAHLADLPITGNSGDCLYPKVNKTNPAAPFIASFTRDSCSEDGQAVCMDVPKIAEPGQVYKYEVRRTVVDHYSWFRPRREGYQLAILKTREQVDQVFNQISSDSPTLVNAVDDFLVALRWDSEAQELLWEDDTPYSSTPLASHSSTTDEPQDNKNHYLLHQKDGVYKGFRGKDNYDDTEYQLWMKLVP</sequence>
<evidence type="ECO:0000313" key="3">
    <source>
        <dbReference type="EMBL" id="KAG7159800.1"/>
    </source>
</evidence>
<evidence type="ECO:0000256" key="1">
    <source>
        <dbReference type="SAM" id="MobiDB-lite"/>
    </source>
</evidence>
<dbReference type="Proteomes" id="UP000747542">
    <property type="component" value="Unassembled WGS sequence"/>
</dbReference>